<evidence type="ECO:0000256" key="1">
    <source>
        <dbReference type="ARBA" id="ARBA00008520"/>
    </source>
</evidence>
<evidence type="ECO:0000256" key="2">
    <source>
        <dbReference type="ARBA" id="ARBA00022448"/>
    </source>
</evidence>
<comment type="caution">
    <text evidence="3">The sequence shown here is derived from an EMBL/GenBank/DDBJ whole genome shotgun (WGS) entry which is preliminary data.</text>
</comment>
<keyword evidence="4" id="KW-1185">Reference proteome</keyword>
<sequence length="377" mass="41935">MPLEEREERDYEKKVLTVVMMMAMTVSLIAWCGGKEKEADFEDAHPDVDIEYENTSVQAIKEKLSVLAAGGDLPDIFFAWGGECLNRFSRAGRTLDLTPYMEDDPEWRDSFLPSFLSSSVYDGKNYAVPYRSSVLYMLYSKQVFADNNLDVPETWDEFIDVCERLKANEVAPIAFGNSDKWYTMWYVGQFNANYVDAGTRTSDYNPESGAFTDPGYTKAVQTFLDLNDKGYLGTNVNSQDYYQVREEFASGDETSSIVTGGSENYAVSAECKHPDEAVAFLKFMTSKEQALKQTKETGLPNALIGGITEDNSDPVIAAAYETAEDYTAIAEWLDQCVDGNVANTYMASLQEGLDGKTAEDIIADVQKAAKEVAEANK</sequence>
<evidence type="ECO:0000313" key="3">
    <source>
        <dbReference type="EMBL" id="TDA22060.1"/>
    </source>
</evidence>
<dbReference type="Pfam" id="PF01547">
    <property type="entry name" value="SBP_bac_1"/>
    <property type="match status" value="1"/>
</dbReference>
<accession>A0A4V2WSL1</accession>
<name>A0A4V2WSL1_9FIRM</name>
<comment type="similarity">
    <text evidence="1">Belongs to the bacterial solute-binding protein 1 family.</text>
</comment>
<dbReference type="SUPFAM" id="SSF53850">
    <property type="entry name" value="Periplasmic binding protein-like II"/>
    <property type="match status" value="1"/>
</dbReference>
<dbReference type="InterPro" id="IPR050490">
    <property type="entry name" value="Bact_solute-bd_prot1"/>
</dbReference>
<dbReference type="Gene3D" id="3.40.190.10">
    <property type="entry name" value="Periplasmic binding protein-like II"/>
    <property type="match status" value="4"/>
</dbReference>
<proteinExistence type="inferred from homology"/>
<evidence type="ECO:0000313" key="4">
    <source>
        <dbReference type="Proteomes" id="UP000295710"/>
    </source>
</evidence>
<keyword evidence="2" id="KW-0813">Transport</keyword>
<dbReference type="PANTHER" id="PTHR43649:SF29">
    <property type="entry name" value="OSMOPROTECTIVE COMPOUNDS-BINDING PROTEIN GGTB"/>
    <property type="match status" value="1"/>
</dbReference>
<organism evidence="3 4">
    <name type="scientific">Extibacter muris</name>
    <dbReference type="NCBI Taxonomy" id="1796622"/>
    <lineage>
        <taxon>Bacteria</taxon>
        <taxon>Bacillati</taxon>
        <taxon>Bacillota</taxon>
        <taxon>Clostridia</taxon>
        <taxon>Lachnospirales</taxon>
        <taxon>Lachnospiraceae</taxon>
        <taxon>Extibacter</taxon>
    </lineage>
</organism>
<dbReference type="AlphaFoldDB" id="A0A4V2WSL1"/>
<gene>
    <name evidence="3" type="ORF">E1963_07370</name>
</gene>
<protein>
    <submittedName>
        <fullName evidence="3">Extracellular solute-binding protein</fullName>
    </submittedName>
</protein>
<reference evidence="3 4" key="1">
    <citation type="journal article" date="2016" name="Nat. Microbiol.">
        <title>The Mouse Intestinal Bacterial Collection (miBC) provides host-specific insight into cultured diversity and functional potential of the gut microbiota.</title>
        <authorList>
            <person name="Lagkouvardos I."/>
            <person name="Pukall R."/>
            <person name="Abt B."/>
            <person name="Foesel B.U."/>
            <person name="Meier-Kolthoff J.P."/>
            <person name="Kumar N."/>
            <person name="Bresciani A."/>
            <person name="Martinez I."/>
            <person name="Just S."/>
            <person name="Ziegler C."/>
            <person name="Brugiroux S."/>
            <person name="Garzetti D."/>
            <person name="Wenning M."/>
            <person name="Bui T.P."/>
            <person name="Wang J."/>
            <person name="Hugenholtz F."/>
            <person name="Plugge C.M."/>
            <person name="Peterson D.A."/>
            <person name="Hornef M.W."/>
            <person name="Baines J.F."/>
            <person name="Smidt H."/>
            <person name="Walter J."/>
            <person name="Kristiansen K."/>
            <person name="Nielsen H.B."/>
            <person name="Haller D."/>
            <person name="Overmann J."/>
            <person name="Stecher B."/>
            <person name="Clavel T."/>
        </authorList>
    </citation>
    <scope>NUCLEOTIDE SEQUENCE [LARGE SCALE GENOMIC DNA]</scope>
    <source>
        <strain evidence="3 4">DSM 28560</strain>
    </source>
</reference>
<dbReference type="Proteomes" id="UP000295710">
    <property type="component" value="Unassembled WGS sequence"/>
</dbReference>
<dbReference type="EMBL" id="SMMX01000005">
    <property type="protein sequence ID" value="TDA22060.1"/>
    <property type="molecule type" value="Genomic_DNA"/>
</dbReference>
<dbReference type="InterPro" id="IPR006059">
    <property type="entry name" value="SBP"/>
</dbReference>
<dbReference type="PANTHER" id="PTHR43649">
    <property type="entry name" value="ARABINOSE-BINDING PROTEIN-RELATED"/>
    <property type="match status" value="1"/>
</dbReference>
<dbReference type="RefSeq" id="WP_132276760.1">
    <property type="nucleotide sequence ID" value="NZ_JAOBST010000023.1"/>
</dbReference>